<accession>A0A9N9P5Q5</accession>
<comment type="caution">
    <text evidence="1">The sequence shown here is derived from an EMBL/GenBank/DDBJ whole genome shotgun (WGS) entry which is preliminary data.</text>
</comment>
<organism evidence="1 2">
    <name type="scientific">Cetraspora pellucida</name>
    <dbReference type="NCBI Taxonomy" id="1433469"/>
    <lineage>
        <taxon>Eukaryota</taxon>
        <taxon>Fungi</taxon>
        <taxon>Fungi incertae sedis</taxon>
        <taxon>Mucoromycota</taxon>
        <taxon>Glomeromycotina</taxon>
        <taxon>Glomeromycetes</taxon>
        <taxon>Diversisporales</taxon>
        <taxon>Gigasporaceae</taxon>
        <taxon>Cetraspora</taxon>
    </lineage>
</organism>
<keyword evidence="2" id="KW-1185">Reference proteome</keyword>
<dbReference type="OrthoDB" id="2410288at2759"/>
<protein>
    <submittedName>
        <fullName evidence="1">5284_t:CDS:1</fullName>
    </submittedName>
</protein>
<proteinExistence type="predicted"/>
<feature type="non-terminal residue" evidence="1">
    <location>
        <position position="1"/>
    </location>
</feature>
<gene>
    <name evidence="1" type="ORF">CPELLU_LOCUS16927</name>
</gene>
<evidence type="ECO:0000313" key="1">
    <source>
        <dbReference type="EMBL" id="CAG8789746.1"/>
    </source>
</evidence>
<dbReference type="EMBL" id="CAJVQA010026681">
    <property type="protein sequence ID" value="CAG8789746.1"/>
    <property type="molecule type" value="Genomic_DNA"/>
</dbReference>
<evidence type="ECO:0000313" key="2">
    <source>
        <dbReference type="Proteomes" id="UP000789759"/>
    </source>
</evidence>
<reference evidence="1" key="1">
    <citation type="submission" date="2021-06" db="EMBL/GenBank/DDBJ databases">
        <authorList>
            <person name="Kallberg Y."/>
            <person name="Tangrot J."/>
            <person name="Rosling A."/>
        </authorList>
    </citation>
    <scope>NUCLEOTIDE SEQUENCE</scope>
    <source>
        <strain evidence="1">FL966</strain>
    </source>
</reference>
<dbReference type="Proteomes" id="UP000789759">
    <property type="component" value="Unassembled WGS sequence"/>
</dbReference>
<sequence length="375" mass="43112">MLSSEILHSWNPKYIVSSIIESIFLEVLKLLKDYLPSHILSVQYQQILGSLLYYARLISKETISIIQEDPDQLSYNTSFLEDQLDRPQIAIHSLLNRIQLSNVLEIWELFGLTTKYKHFIVLLNDREHLCTCLAIINRGLVYSHYFYIIMNSKVAKFSIKLIAKCWYKNNINDQNFQSNLQDRTVEAVTQFQQVNSNCAVVSDLHILNQFRALHMFTTEIKQHVQKKVKFASGFGKSKAALNLVIDMGCENEFINMINGFINQKKSSINNTNNENNENLHILDPLSSAKNNSHNASTKCSAINPINPNLYVYNTHSRYGTNITAQPLQHISSNNFNENQADISTKTTQIMKENTESTVKWKYICKICRNPGHNSQ</sequence>
<dbReference type="AlphaFoldDB" id="A0A9N9P5Q5"/>
<name>A0A9N9P5Q5_9GLOM</name>